<dbReference type="AlphaFoldDB" id="A0A399DX03"/>
<name>A0A399DX03_9DEIN</name>
<dbReference type="EMBL" id="QWKX01000110">
    <property type="protein sequence ID" value="RIH74510.1"/>
    <property type="molecule type" value="Genomic_DNA"/>
</dbReference>
<comment type="caution">
    <text evidence="1">The sequence shown here is derived from an EMBL/GenBank/DDBJ whole genome shotgun (WGS) entry which is preliminary data.</text>
</comment>
<sequence>MESARPYLLKMNTPTDPLKRFEEAPPKSREALLKLWAALGPRVRTADPARYYAVQEALELDIPFPVLVLYVFRECRRALEDNPLQERLAE</sequence>
<evidence type="ECO:0000313" key="2">
    <source>
        <dbReference type="Proteomes" id="UP000266089"/>
    </source>
</evidence>
<organism evidence="1 2">
    <name type="scientific">Meiothermus taiwanensis</name>
    <dbReference type="NCBI Taxonomy" id="172827"/>
    <lineage>
        <taxon>Bacteria</taxon>
        <taxon>Thermotogati</taxon>
        <taxon>Deinococcota</taxon>
        <taxon>Deinococci</taxon>
        <taxon>Thermales</taxon>
        <taxon>Thermaceae</taxon>
        <taxon>Meiothermus</taxon>
    </lineage>
</organism>
<evidence type="ECO:0000313" key="1">
    <source>
        <dbReference type="EMBL" id="RIH74510.1"/>
    </source>
</evidence>
<protein>
    <submittedName>
        <fullName evidence="1">Uncharacterized protein</fullName>
    </submittedName>
</protein>
<dbReference type="Proteomes" id="UP000266089">
    <property type="component" value="Unassembled WGS sequence"/>
</dbReference>
<reference evidence="1 2" key="1">
    <citation type="submission" date="2018-08" db="EMBL/GenBank/DDBJ databases">
        <title>Meiothermus cateniformans JCM 15151 genome sequencing project.</title>
        <authorList>
            <person name="Da Costa M.S."/>
            <person name="Albuquerque L."/>
            <person name="Raposo P."/>
            <person name="Froufe H.J.C."/>
            <person name="Barroso C.S."/>
            <person name="Egas C."/>
        </authorList>
    </citation>
    <scope>NUCLEOTIDE SEQUENCE [LARGE SCALE GENOMIC DNA]</scope>
    <source>
        <strain evidence="1 2">JCM 15151</strain>
    </source>
</reference>
<dbReference type="OrthoDB" id="26334at2"/>
<dbReference type="RefSeq" id="WP_119361833.1">
    <property type="nucleotide sequence ID" value="NZ_JBHSXZ010000027.1"/>
</dbReference>
<accession>A0A399DX03</accession>
<gene>
    <name evidence="1" type="ORF">Mcate_02683</name>
</gene>
<proteinExistence type="predicted"/>